<gene>
    <name evidence="22" type="ORF">B5J99_02745</name>
</gene>
<dbReference type="RefSeq" id="WP_117351401.1">
    <property type="nucleotide sequence ID" value="NZ_CP020083.1"/>
</dbReference>
<dbReference type="Gene3D" id="1.10.760.10">
    <property type="entry name" value="Cytochrome c-like domain"/>
    <property type="match status" value="2"/>
</dbReference>
<dbReference type="InterPro" id="IPR038414">
    <property type="entry name" value="CcoP_N_sf"/>
</dbReference>
<dbReference type="EMBL" id="CP020083">
    <property type="protein sequence ID" value="ASR50519.1"/>
    <property type="molecule type" value="Genomic_DNA"/>
</dbReference>
<dbReference type="Proteomes" id="UP000258016">
    <property type="component" value="Chromosome"/>
</dbReference>
<evidence type="ECO:0000256" key="5">
    <source>
        <dbReference type="ARBA" id="ARBA00022475"/>
    </source>
</evidence>
<comment type="similarity">
    <text evidence="3 19">Belongs to the CcoP / FixP family.</text>
</comment>
<evidence type="ECO:0000256" key="11">
    <source>
        <dbReference type="ARBA" id="ARBA00022737"/>
    </source>
</evidence>
<keyword evidence="5 19" id="KW-1003">Cell membrane</keyword>
<comment type="pathway">
    <text evidence="2 19">Energy metabolism; oxidative phosphorylation.</text>
</comment>
<dbReference type="PIRSF" id="PIRSF000006">
    <property type="entry name" value="Cbb3-Cox_fixP"/>
    <property type="match status" value="1"/>
</dbReference>
<dbReference type="InterPro" id="IPR036909">
    <property type="entry name" value="Cyt_c-like_dom_sf"/>
</dbReference>
<evidence type="ECO:0000256" key="3">
    <source>
        <dbReference type="ARBA" id="ARBA00006113"/>
    </source>
</evidence>
<keyword evidence="7 19" id="KW-0349">Heme</keyword>
<keyword evidence="13 19" id="KW-0249">Electron transport</keyword>
<dbReference type="PANTHER" id="PTHR33751:SF1">
    <property type="entry name" value="CBB3-TYPE CYTOCHROME C OXIDASE SUBUNIT FIXP"/>
    <property type="match status" value="1"/>
</dbReference>
<dbReference type="Pfam" id="PF14715">
    <property type="entry name" value="FixP_N"/>
    <property type="match status" value="1"/>
</dbReference>
<dbReference type="SUPFAM" id="SSF46626">
    <property type="entry name" value="Cytochrome c"/>
    <property type="match status" value="2"/>
</dbReference>
<comment type="subcellular location">
    <subcellularLocation>
        <location evidence="1 19">Cell inner membrane</location>
    </subcellularLocation>
</comment>
<reference evidence="22 23" key="1">
    <citation type="submission" date="2017-03" db="EMBL/GenBank/DDBJ databases">
        <title>Complete genome sequence of Blastomonas fulva degrading microcsystin LR.</title>
        <authorList>
            <person name="Lee H.-g."/>
            <person name="Jin L."/>
            <person name="oh H.-M."/>
        </authorList>
    </citation>
    <scope>NUCLEOTIDE SEQUENCE [LARGE SCALE GENOMIC DNA]</scope>
    <source>
        <strain evidence="22 23">T2</strain>
    </source>
</reference>
<feature type="domain" description="Cytochrome c" evidence="21">
    <location>
        <begin position="109"/>
        <end position="200"/>
    </location>
</feature>
<keyword evidence="8 19" id="KW-0679">Respiratory chain</keyword>
<evidence type="ECO:0000256" key="6">
    <source>
        <dbReference type="ARBA" id="ARBA00022519"/>
    </source>
</evidence>
<keyword evidence="9 20" id="KW-0812">Transmembrane</keyword>
<evidence type="ECO:0000256" key="13">
    <source>
        <dbReference type="ARBA" id="ARBA00022982"/>
    </source>
</evidence>
<dbReference type="NCBIfam" id="TIGR00782">
    <property type="entry name" value="ccoP"/>
    <property type="match status" value="1"/>
</dbReference>
<dbReference type="GeneID" id="303484489"/>
<dbReference type="InterPro" id="IPR009056">
    <property type="entry name" value="Cyt_c-like_dom"/>
</dbReference>
<evidence type="ECO:0000256" key="15">
    <source>
        <dbReference type="ARBA" id="ARBA00023002"/>
    </source>
</evidence>
<keyword evidence="6 19" id="KW-0997">Cell inner membrane</keyword>
<evidence type="ECO:0000313" key="22">
    <source>
        <dbReference type="EMBL" id="ASR50519.1"/>
    </source>
</evidence>
<feature type="transmembrane region" description="Helical" evidence="20">
    <location>
        <begin position="33"/>
        <end position="55"/>
    </location>
</feature>
<keyword evidence="15 19" id="KW-0560">Oxidoreductase</keyword>
<dbReference type="InterPro" id="IPR032858">
    <property type="entry name" value="CcoP_N"/>
</dbReference>
<comment type="function">
    <text evidence="19">C-type cytochrome. Part of the cbb3-type cytochrome c oxidase complex.</text>
</comment>
<evidence type="ECO:0000256" key="4">
    <source>
        <dbReference type="ARBA" id="ARBA00022448"/>
    </source>
</evidence>
<dbReference type="PROSITE" id="PS51007">
    <property type="entry name" value="CYTC"/>
    <property type="match status" value="2"/>
</dbReference>
<evidence type="ECO:0000256" key="14">
    <source>
        <dbReference type="ARBA" id="ARBA00022989"/>
    </source>
</evidence>
<evidence type="ECO:0000256" key="19">
    <source>
        <dbReference type="PIRNR" id="PIRNR000006"/>
    </source>
</evidence>
<keyword evidence="12 19" id="KW-0375">Hydrogen ion transport</keyword>
<evidence type="ECO:0000256" key="8">
    <source>
        <dbReference type="ARBA" id="ARBA00022660"/>
    </source>
</evidence>
<comment type="subunit">
    <text evidence="19">Component of the cbb3-type cytochrome c oxidase.</text>
</comment>
<evidence type="ECO:0000256" key="20">
    <source>
        <dbReference type="SAM" id="Phobius"/>
    </source>
</evidence>
<keyword evidence="10 19" id="KW-0479">Metal-binding</keyword>
<keyword evidence="18 19" id="KW-0472">Membrane</keyword>
<dbReference type="Pfam" id="PF00034">
    <property type="entry name" value="Cytochrom_C"/>
    <property type="match status" value="1"/>
</dbReference>
<evidence type="ECO:0000313" key="23">
    <source>
        <dbReference type="Proteomes" id="UP000258016"/>
    </source>
</evidence>
<evidence type="ECO:0000256" key="17">
    <source>
        <dbReference type="ARBA" id="ARBA00023065"/>
    </source>
</evidence>
<comment type="cofactor">
    <cofactor evidence="19">
        <name>heme c</name>
        <dbReference type="ChEBI" id="CHEBI:61717"/>
    </cofactor>
    <text evidence="19">Binds 2 heme C groups per subunit.</text>
</comment>
<keyword evidence="4 19" id="KW-0813">Transport</keyword>
<keyword evidence="11" id="KW-0677">Repeat</keyword>
<dbReference type="PANTHER" id="PTHR33751">
    <property type="entry name" value="CBB3-TYPE CYTOCHROME C OXIDASE SUBUNIT FIXP"/>
    <property type="match status" value="1"/>
</dbReference>
<evidence type="ECO:0000259" key="21">
    <source>
        <dbReference type="PROSITE" id="PS51007"/>
    </source>
</evidence>
<feature type="domain" description="Cytochrome c" evidence="21">
    <location>
        <begin position="207"/>
        <end position="288"/>
    </location>
</feature>
<dbReference type="Pfam" id="PF13442">
    <property type="entry name" value="Cytochrome_CBB3"/>
    <property type="match status" value="1"/>
</dbReference>
<evidence type="ECO:0000256" key="1">
    <source>
        <dbReference type="ARBA" id="ARBA00004533"/>
    </source>
</evidence>
<protein>
    <recommendedName>
        <fullName evidence="19">Cbb3-type cytochrome c oxidase subunit</fullName>
    </recommendedName>
</protein>
<organism evidence="22 23">
    <name type="scientific">Blastomonas fulva</name>
    <dbReference type="NCBI Taxonomy" id="1550728"/>
    <lineage>
        <taxon>Bacteria</taxon>
        <taxon>Pseudomonadati</taxon>
        <taxon>Pseudomonadota</taxon>
        <taxon>Alphaproteobacteria</taxon>
        <taxon>Sphingomonadales</taxon>
        <taxon>Sphingomonadaceae</taxon>
        <taxon>Blastomonas</taxon>
    </lineage>
</organism>
<dbReference type="Gene3D" id="6.10.280.130">
    <property type="match status" value="1"/>
</dbReference>
<evidence type="ECO:0000256" key="12">
    <source>
        <dbReference type="ARBA" id="ARBA00022781"/>
    </source>
</evidence>
<keyword evidence="16 19" id="KW-0408">Iron</keyword>
<sequence>MSDKSRLDEPTGTHTVGHEWDGIEELNTPLPRWWLWTFYACIAWAAVYVVLYPAWPMVNSATQGVLGWSSRGDLEKEMAGHTARRAPIVGAIASIPIAALPSKPELLEAAIQGGSAAFKVHCVQCHGAGGAGVVGLYPSLTDDDWLWGGDLANIETTLIHGIRNPDHDQTRLNVMPAFGRDGILDSAAINDLVSHVRVISRQEKPSAASARGAALFENNCVACHGTNGEGIRELGAPKLTDAVWLYGGSRDAIAKTIHNPRNGVMPRWNDKLDAVTIRMLAAYVHSLGGGEDAPAPVAPAAAEAAAVPDKVPANG</sequence>
<keyword evidence="14 20" id="KW-1133">Transmembrane helix</keyword>
<keyword evidence="23" id="KW-1185">Reference proteome</keyword>
<evidence type="ECO:0000256" key="7">
    <source>
        <dbReference type="ARBA" id="ARBA00022617"/>
    </source>
</evidence>
<keyword evidence="17 19" id="KW-0406">Ion transport</keyword>
<evidence type="ECO:0000256" key="16">
    <source>
        <dbReference type="ARBA" id="ARBA00023004"/>
    </source>
</evidence>
<proteinExistence type="inferred from homology"/>
<evidence type="ECO:0000256" key="9">
    <source>
        <dbReference type="ARBA" id="ARBA00022692"/>
    </source>
</evidence>
<name>A0ABM6M3N6_9SPHN</name>
<evidence type="ECO:0000256" key="2">
    <source>
        <dbReference type="ARBA" id="ARBA00004673"/>
    </source>
</evidence>
<dbReference type="InterPro" id="IPR004678">
    <property type="entry name" value="Cyt_c_oxidase_cbb3_su3"/>
</dbReference>
<evidence type="ECO:0000256" key="10">
    <source>
        <dbReference type="ARBA" id="ARBA00022723"/>
    </source>
</evidence>
<evidence type="ECO:0000256" key="18">
    <source>
        <dbReference type="ARBA" id="ARBA00023136"/>
    </source>
</evidence>
<dbReference type="InterPro" id="IPR050597">
    <property type="entry name" value="Cytochrome_c_Oxidase_Subunit"/>
</dbReference>
<accession>A0ABM6M3N6</accession>